<sequence>MVRQIDDDYLNRLLEEHMLLAATHHYGSLQNIYYKDHRTLNYTHTALFVLYLHTCDVKMRFRNSIQEPPIPRYNHNTAPHCNTYICVDRHAITIQHIRNITYTDILLT</sequence>
<evidence type="ECO:0000313" key="2">
    <source>
        <dbReference type="Proteomes" id="UP000078200"/>
    </source>
</evidence>
<proteinExistence type="predicted"/>
<keyword evidence="2" id="KW-1185">Reference proteome</keyword>
<dbReference type="AlphaFoldDB" id="A0A1A9V217"/>
<dbReference type="EnsemblMetazoa" id="GAUT023291-RA">
    <property type="protein sequence ID" value="GAUT023291-PA"/>
    <property type="gene ID" value="GAUT023291"/>
</dbReference>
<organism evidence="1 2">
    <name type="scientific">Glossina austeni</name>
    <name type="common">Savannah tsetse fly</name>
    <dbReference type="NCBI Taxonomy" id="7395"/>
    <lineage>
        <taxon>Eukaryota</taxon>
        <taxon>Metazoa</taxon>
        <taxon>Ecdysozoa</taxon>
        <taxon>Arthropoda</taxon>
        <taxon>Hexapoda</taxon>
        <taxon>Insecta</taxon>
        <taxon>Pterygota</taxon>
        <taxon>Neoptera</taxon>
        <taxon>Endopterygota</taxon>
        <taxon>Diptera</taxon>
        <taxon>Brachycera</taxon>
        <taxon>Muscomorpha</taxon>
        <taxon>Hippoboscoidea</taxon>
        <taxon>Glossinidae</taxon>
        <taxon>Glossina</taxon>
    </lineage>
</organism>
<dbReference type="Proteomes" id="UP000078200">
    <property type="component" value="Unassembled WGS sequence"/>
</dbReference>
<evidence type="ECO:0000313" key="1">
    <source>
        <dbReference type="EnsemblMetazoa" id="GAUT023291-PA"/>
    </source>
</evidence>
<name>A0A1A9V217_GLOAU</name>
<protein>
    <submittedName>
        <fullName evidence="1">Uncharacterized protein</fullName>
    </submittedName>
</protein>
<dbReference type="VEuPathDB" id="VectorBase:GAUT023291"/>
<accession>A0A1A9V217</accession>
<reference evidence="1" key="1">
    <citation type="submission" date="2020-05" db="UniProtKB">
        <authorList>
            <consortium name="EnsemblMetazoa"/>
        </authorList>
    </citation>
    <scope>IDENTIFICATION</scope>
    <source>
        <strain evidence="1">TTRI</strain>
    </source>
</reference>